<evidence type="ECO:0000259" key="2">
    <source>
        <dbReference type="Pfam" id="PF08327"/>
    </source>
</evidence>
<dbReference type="SUPFAM" id="SSF55961">
    <property type="entry name" value="Bet v1-like"/>
    <property type="match status" value="1"/>
</dbReference>
<organism evidence="3 4">
    <name type="scientific">Taibaiella soli</name>
    <dbReference type="NCBI Taxonomy" id="1649169"/>
    <lineage>
        <taxon>Bacteria</taxon>
        <taxon>Pseudomonadati</taxon>
        <taxon>Bacteroidota</taxon>
        <taxon>Chitinophagia</taxon>
        <taxon>Chitinophagales</taxon>
        <taxon>Chitinophagaceae</taxon>
        <taxon>Taibaiella</taxon>
    </lineage>
</organism>
<dbReference type="EMBL" id="QKTW01000015">
    <property type="protein sequence ID" value="PZF73185.1"/>
    <property type="molecule type" value="Genomic_DNA"/>
</dbReference>
<evidence type="ECO:0000256" key="1">
    <source>
        <dbReference type="ARBA" id="ARBA00006817"/>
    </source>
</evidence>
<accession>A0A2W2ACM9</accession>
<comment type="similarity">
    <text evidence="1">Belongs to the AHA1 family.</text>
</comment>
<evidence type="ECO:0000313" key="4">
    <source>
        <dbReference type="Proteomes" id="UP000248745"/>
    </source>
</evidence>
<proteinExistence type="inferred from homology"/>
<reference evidence="3 4" key="1">
    <citation type="submission" date="2018-06" db="EMBL/GenBank/DDBJ databases">
        <title>Mucibacter soli gen. nov., sp. nov., a new member of the family Chitinophagaceae producing mucin.</title>
        <authorList>
            <person name="Kim M.-K."/>
            <person name="Park S."/>
            <person name="Kim T.-S."/>
            <person name="Joung Y."/>
            <person name="Han J.-H."/>
            <person name="Kim S.B."/>
        </authorList>
    </citation>
    <scope>NUCLEOTIDE SEQUENCE [LARGE SCALE GENOMIC DNA]</scope>
    <source>
        <strain evidence="3 4">R1-15</strain>
    </source>
</reference>
<dbReference type="InterPro" id="IPR013538">
    <property type="entry name" value="ASHA1/2-like_C"/>
</dbReference>
<gene>
    <name evidence="3" type="ORF">DN068_09955</name>
</gene>
<dbReference type="RefSeq" id="WP_110998762.1">
    <property type="nucleotide sequence ID" value="NZ_QKTW01000015.1"/>
</dbReference>
<keyword evidence="4" id="KW-1185">Reference proteome</keyword>
<protein>
    <recommendedName>
        <fullName evidence="2">Activator of Hsp90 ATPase homologue 1/2-like C-terminal domain-containing protein</fullName>
    </recommendedName>
</protein>
<dbReference type="Gene3D" id="3.30.530.20">
    <property type="match status" value="1"/>
</dbReference>
<comment type="caution">
    <text evidence="3">The sequence shown here is derived from an EMBL/GenBank/DDBJ whole genome shotgun (WGS) entry which is preliminary data.</text>
</comment>
<dbReference type="AlphaFoldDB" id="A0A2W2ACM9"/>
<dbReference type="Pfam" id="PF08327">
    <property type="entry name" value="AHSA1"/>
    <property type="match status" value="1"/>
</dbReference>
<dbReference type="OrthoDB" id="1445093at2"/>
<sequence length="141" mass="15836">MQVAFSISVYLSAAPEEVYNAWLRSNRHTEMTGSKAKIGAETGTDFSAQDGYISGRNLLLLPPNHIVQSWRTKSFAAGDSDSQVEISLLPENDGTKLILLHSNIPKGQPDYKQWWSEHYFVPMEAYFAKMMIPVPAMPEPF</sequence>
<dbReference type="Proteomes" id="UP000248745">
    <property type="component" value="Unassembled WGS sequence"/>
</dbReference>
<name>A0A2W2ACM9_9BACT</name>
<dbReference type="InterPro" id="IPR023393">
    <property type="entry name" value="START-like_dom_sf"/>
</dbReference>
<evidence type="ECO:0000313" key="3">
    <source>
        <dbReference type="EMBL" id="PZF73185.1"/>
    </source>
</evidence>
<feature type="domain" description="Activator of Hsp90 ATPase homologue 1/2-like C-terminal" evidence="2">
    <location>
        <begin position="13"/>
        <end position="126"/>
    </location>
</feature>